<dbReference type="PANTHER" id="PTHR23513">
    <property type="entry name" value="INTEGRAL MEMBRANE EFFLUX PROTEIN-RELATED"/>
    <property type="match status" value="1"/>
</dbReference>
<feature type="transmembrane region" description="Helical" evidence="6">
    <location>
        <begin position="368"/>
        <end position="391"/>
    </location>
</feature>
<gene>
    <name evidence="8" type="ORF">ACFFTR_25950</name>
</gene>
<dbReference type="Gene3D" id="1.20.1250.20">
    <property type="entry name" value="MFS general substrate transporter like domains"/>
    <property type="match status" value="1"/>
</dbReference>
<evidence type="ECO:0000259" key="7">
    <source>
        <dbReference type="PROSITE" id="PS50850"/>
    </source>
</evidence>
<feature type="transmembrane region" description="Helical" evidence="6">
    <location>
        <begin position="68"/>
        <end position="89"/>
    </location>
</feature>
<dbReference type="PANTHER" id="PTHR23513:SF11">
    <property type="entry name" value="STAPHYLOFERRIN A TRANSPORTER"/>
    <property type="match status" value="1"/>
</dbReference>
<feature type="transmembrane region" description="Helical" evidence="6">
    <location>
        <begin position="282"/>
        <end position="300"/>
    </location>
</feature>
<dbReference type="InterPro" id="IPR036259">
    <property type="entry name" value="MFS_trans_sf"/>
</dbReference>
<evidence type="ECO:0000256" key="6">
    <source>
        <dbReference type="SAM" id="Phobius"/>
    </source>
</evidence>
<evidence type="ECO:0000256" key="1">
    <source>
        <dbReference type="ARBA" id="ARBA00004651"/>
    </source>
</evidence>
<dbReference type="EMBL" id="JBHMCA010000047">
    <property type="protein sequence ID" value="MFB9446545.1"/>
    <property type="molecule type" value="Genomic_DNA"/>
</dbReference>
<evidence type="ECO:0000256" key="5">
    <source>
        <dbReference type="ARBA" id="ARBA00023136"/>
    </source>
</evidence>
<dbReference type="SUPFAM" id="SSF103473">
    <property type="entry name" value="MFS general substrate transporter"/>
    <property type="match status" value="1"/>
</dbReference>
<dbReference type="PROSITE" id="PS50850">
    <property type="entry name" value="MFS"/>
    <property type="match status" value="1"/>
</dbReference>
<feature type="transmembrane region" description="Helical" evidence="6">
    <location>
        <begin position="218"/>
        <end position="244"/>
    </location>
</feature>
<evidence type="ECO:0000256" key="2">
    <source>
        <dbReference type="ARBA" id="ARBA00022475"/>
    </source>
</evidence>
<evidence type="ECO:0000256" key="4">
    <source>
        <dbReference type="ARBA" id="ARBA00022989"/>
    </source>
</evidence>
<dbReference type="RefSeq" id="WP_223092260.1">
    <property type="nucleotide sequence ID" value="NZ_CP061913.1"/>
</dbReference>
<feature type="transmembrane region" description="Helical" evidence="6">
    <location>
        <begin position="37"/>
        <end position="56"/>
    </location>
</feature>
<keyword evidence="9" id="KW-1185">Reference proteome</keyword>
<feature type="transmembrane region" description="Helical" evidence="6">
    <location>
        <begin position="135"/>
        <end position="154"/>
    </location>
</feature>
<feature type="transmembrane region" description="Helical" evidence="6">
    <location>
        <begin position="250"/>
        <end position="270"/>
    </location>
</feature>
<keyword evidence="2" id="KW-1003">Cell membrane</keyword>
<dbReference type="InterPro" id="IPR011701">
    <property type="entry name" value="MFS"/>
</dbReference>
<feature type="transmembrane region" description="Helical" evidence="6">
    <location>
        <begin position="95"/>
        <end position="114"/>
    </location>
</feature>
<organism evidence="8 9">
    <name type="scientific">Dactylosporangium vinaceum</name>
    <dbReference type="NCBI Taxonomy" id="53362"/>
    <lineage>
        <taxon>Bacteria</taxon>
        <taxon>Bacillati</taxon>
        <taxon>Actinomycetota</taxon>
        <taxon>Actinomycetes</taxon>
        <taxon>Micromonosporales</taxon>
        <taxon>Micromonosporaceae</taxon>
        <taxon>Dactylosporangium</taxon>
    </lineage>
</organism>
<keyword evidence="4 6" id="KW-1133">Transmembrane helix</keyword>
<proteinExistence type="predicted"/>
<reference evidence="8 9" key="1">
    <citation type="submission" date="2024-09" db="EMBL/GenBank/DDBJ databases">
        <authorList>
            <person name="Sun Q."/>
            <person name="Mori K."/>
        </authorList>
    </citation>
    <scope>NUCLEOTIDE SEQUENCE [LARGE SCALE GENOMIC DNA]</scope>
    <source>
        <strain evidence="8 9">JCM 3307</strain>
    </source>
</reference>
<feature type="transmembrane region" description="Helical" evidence="6">
    <location>
        <begin position="340"/>
        <end position="362"/>
    </location>
</feature>
<feature type="transmembrane region" description="Helical" evidence="6">
    <location>
        <begin position="160"/>
        <end position="179"/>
    </location>
</feature>
<name>A0ABV5MCG0_9ACTN</name>
<dbReference type="Pfam" id="PF07690">
    <property type="entry name" value="MFS_1"/>
    <property type="match status" value="1"/>
</dbReference>
<evidence type="ECO:0000256" key="3">
    <source>
        <dbReference type="ARBA" id="ARBA00022692"/>
    </source>
</evidence>
<evidence type="ECO:0000313" key="9">
    <source>
        <dbReference type="Proteomes" id="UP001589608"/>
    </source>
</evidence>
<keyword evidence="5 6" id="KW-0472">Membrane</keyword>
<dbReference type="Proteomes" id="UP001589608">
    <property type="component" value="Unassembled WGS sequence"/>
</dbReference>
<keyword evidence="3 6" id="KW-0812">Transmembrane</keyword>
<comment type="subcellular location">
    <subcellularLocation>
        <location evidence="1">Cell membrane</location>
        <topology evidence="1">Multi-pass membrane protein</topology>
    </subcellularLocation>
</comment>
<accession>A0ABV5MCG0</accession>
<feature type="transmembrane region" description="Helical" evidence="6">
    <location>
        <begin position="306"/>
        <end position="328"/>
    </location>
</feature>
<feature type="domain" description="Major facilitator superfamily (MFS) profile" evidence="7">
    <location>
        <begin position="212"/>
        <end position="401"/>
    </location>
</feature>
<dbReference type="InterPro" id="IPR020846">
    <property type="entry name" value="MFS_dom"/>
</dbReference>
<comment type="caution">
    <text evidence="8">The sequence shown here is derived from an EMBL/GenBank/DDBJ whole genome shotgun (WGS) entry which is preliminary data.</text>
</comment>
<protein>
    <submittedName>
        <fullName evidence="8">MFS transporter</fullName>
    </submittedName>
</protein>
<evidence type="ECO:0000313" key="8">
    <source>
        <dbReference type="EMBL" id="MFB9446545.1"/>
    </source>
</evidence>
<sequence>MSGVRLLAAAALARTADSSAGVALVLASLRQSGGPGQGSLVLAVLLVPHLLAGPLVGLVTDRARRPRLVHAGFVAAFGVALGGILALLGRAPQPLVLAVALLAGCCGPMIFGGLSGRLDDVVAAPDRVRVRGLDAATYNVADIFGPVAGAGLVVSMGVPAAAAVIAVSCLCAAGLLLTVRPLPAAPGAPSPAGRGGGRVSFGEDLRAGFRAIAVSPPLLAVTAATCLATFGNGMLPSIAVLLGVAHGHPAGGGLLVTAVGVGALAGSLAVARWPVRVAAHRVVFGCLAAIGVLLAVVPLVPAWAAVVAVFAVAGLFDGPLFTSVLQVRAEQSPPRVRTQVFTLGAGVKLTAAAAGAAVAAGVVGRPLWVLVLGLAGSQLAAAGVGVLLLAVRGRRAASGPH</sequence>